<evidence type="ECO:0008006" key="12">
    <source>
        <dbReference type="Google" id="ProtNLM"/>
    </source>
</evidence>
<keyword evidence="2" id="KW-0902">Two-component regulatory system</keyword>
<dbReference type="PANTHER" id="PTHR48111:SF1">
    <property type="entry name" value="TWO-COMPONENT RESPONSE REGULATOR ORR33"/>
    <property type="match status" value="1"/>
</dbReference>
<evidence type="ECO:0000256" key="4">
    <source>
        <dbReference type="ARBA" id="ARBA00023125"/>
    </source>
</evidence>
<feature type="modified residue" description="4-aspartylphosphate" evidence="6">
    <location>
        <position position="57"/>
    </location>
</feature>
<keyword evidence="3" id="KW-0805">Transcription regulation</keyword>
<evidence type="ECO:0000256" key="3">
    <source>
        <dbReference type="ARBA" id="ARBA00023015"/>
    </source>
</evidence>
<dbReference type="InterPro" id="IPR011006">
    <property type="entry name" value="CheY-like_superfamily"/>
</dbReference>
<dbReference type="InterPro" id="IPR039420">
    <property type="entry name" value="WalR-like"/>
</dbReference>
<dbReference type="CDD" id="cd00156">
    <property type="entry name" value="REC"/>
    <property type="match status" value="1"/>
</dbReference>
<feature type="DNA-binding region" description="OmpR/PhoB-type" evidence="7">
    <location>
        <begin position="131"/>
        <end position="231"/>
    </location>
</feature>
<keyword evidence="5" id="KW-0804">Transcription</keyword>
<keyword evidence="1 6" id="KW-0597">Phosphoprotein</keyword>
<comment type="caution">
    <text evidence="10">The sequence shown here is derived from an EMBL/GenBank/DDBJ whole genome shotgun (WGS) entry which is preliminary data.</text>
</comment>
<evidence type="ECO:0000256" key="5">
    <source>
        <dbReference type="ARBA" id="ARBA00023163"/>
    </source>
</evidence>
<dbReference type="RefSeq" id="WP_108528341.1">
    <property type="nucleotide sequence ID" value="NZ_MUXF01000019.1"/>
</dbReference>
<feature type="domain" description="Response regulatory" evidence="8">
    <location>
        <begin position="8"/>
        <end position="122"/>
    </location>
</feature>
<dbReference type="Pfam" id="PF00072">
    <property type="entry name" value="Response_reg"/>
    <property type="match status" value="1"/>
</dbReference>
<dbReference type="CDD" id="cd00383">
    <property type="entry name" value="trans_reg_C"/>
    <property type="match status" value="1"/>
</dbReference>
<protein>
    <recommendedName>
        <fullName evidence="12">Two-component system response regulator</fullName>
    </recommendedName>
</protein>
<proteinExistence type="predicted"/>
<evidence type="ECO:0000256" key="6">
    <source>
        <dbReference type="PROSITE-ProRule" id="PRU00169"/>
    </source>
</evidence>
<keyword evidence="4 7" id="KW-0238">DNA-binding</keyword>
<dbReference type="PROSITE" id="PS51755">
    <property type="entry name" value="OMPR_PHOB"/>
    <property type="match status" value="1"/>
</dbReference>
<dbReference type="PANTHER" id="PTHR48111">
    <property type="entry name" value="REGULATOR OF RPOS"/>
    <property type="match status" value="1"/>
</dbReference>
<evidence type="ECO:0000313" key="11">
    <source>
        <dbReference type="Proteomes" id="UP000251311"/>
    </source>
</evidence>
<dbReference type="InterPro" id="IPR016032">
    <property type="entry name" value="Sig_transdc_resp-reg_C-effctor"/>
</dbReference>
<feature type="domain" description="OmpR/PhoB-type" evidence="9">
    <location>
        <begin position="131"/>
        <end position="231"/>
    </location>
</feature>
<dbReference type="InterPro" id="IPR001789">
    <property type="entry name" value="Sig_transdc_resp-reg_receiver"/>
</dbReference>
<dbReference type="Gene3D" id="3.40.50.2300">
    <property type="match status" value="1"/>
</dbReference>
<evidence type="ECO:0000259" key="9">
    <source>
        <dbReference type="PROSITE" id="PS51755"/>
    </source>
</evidence>
<dbReference type="SMART" id="SM00862">
    <property type="entry name" value="Trans_reg_C"/>
    <property type="match status" value="1"/>
</dbReference>
<dbReference type="InterPro" id="IPR036388">
    <property type="entry name" value="WH-like_DNA-bd_sf"/>
</dbReference>
<dbReference type="SUPFAM" id="SSF46894">
    <property type="entry name" value="C-terminal effector domain of the bipartite response regulators"/>
    <property type="match status" value="1"/>
</dbReference>
<sequence>MNDISDLKLLYVEDELNTLLLYEKYFKSKFEVVYTARDGIKALETYTKYKPDLLILDINIPLLNGLELTKKIRKFDNNTKIILLTARDDKETLIEAIGLDVFMYLEKPLTRNSLKSMFHKIETFYENELYKTIIFYKDELNEFTWNITKKILLQNKEIIKLTKKEALLLELFINKPNEIIPFEMIYDRIWTEDSYKNFSIPSIKTLVKNLRSKLPASTIKSSYGEGFMFNLK</sequence>
<dbReference type="SMART" id="SM00448">
    <property type="entry name" value="REC"/>
    <property type="match status" value="1"/>
</dbReference>
<evidence type="ECO:0000313" key="10">
    <source>
        <dbReference type="EMBL" id="PUE64647.1"/>
    </source>
</evidence>
<dbReference type="Gene3D" id="1.10.10.10">
    <property type="entry name" value="Winged helix-like DNA-binding domain superfamily/Winged helix DNA-binding domain"/>
    <property type="match status" value="1"/>
</dbReference>
<reference evidence="10 11" key="1">
    <citation type="submission" date="2017-02" db="EMBL/GenBank/DDBJ databases">
        <title>Arcobacter lacus sp. nov., a new species isolated from reclaimed water.</title>
        <authorList>
            <person name="Figueras M.J."/>
            <person name="Perez-Cataluna A."/>
            <person name="Salas-Masso N."/>
        </authorList>
    </citation>
    <scope>NUCLEOTIDE SEQUENCE [LARGE SCALE GENOMIC DNA]</scope>
    <source>
        <strain evidence="10 11">RW43-9</strain>
    </source>
</reference>
<gene>
    <name evidence="10" type="ORF">B0175_09530</name>
</gene>
<dbReference type="Pfam" id="PF00486">
    <property type="entry name" value="Trans_reg_C"/>
    <property type="match status" value="1"/>
</dbReference>
<dbReference type="Proteomes" id="UP000251311">
    <property type="component" value="Unassembled WGS sequence"/>
</dbReference>
<dbReference type="EMBL" id="MUXF01000019">
    <property type="protein sequence ID" value="PUE64647.1"/>
    <property type="molecule type" value="Genomic_DNA"/>
</dbReference>
<dbReference type="PROSITE" id="PS50110">
    <property type="entry name" value="RESPONSE_REGULATORY"/>
    <property type="match status" value="1"/>
</dbReference>
<keyword evidence="11" id="KW-1185">Reference proteome</keyword>
<evidence type="ECO:0000256" key="7">
    <source>
        <dbReference type="PROSITE-ProRule" id="PRU01091"/>
    </source>
</evidence>
<evidence type="ECO:0000259" key="8">
    <source>
        <dbReference type="PROSITE" id="PS50110"/>
    </source>
</evidence>
<accession>A0ABX5JGL8</accession>
<organism evidence="10 11">
    <name type="scientific">Arcobacter lacus</name>
    <dbReference type="NCBI Taxonomy" id="1912876"/>
    <lineage>
        <taxon>Bacteria</taxon>
        <taxon>Pseudomonadati</taxon>
        <taxon>Campylobacterota</taxon>
        <taxon>Epsilonproteobacteria</taxon>
        <taxon>Campylobacterales</taxon>
        <taxon>Arcobacteraceae</taxon>
        <taxon>Arcobacter</taxon>
    </lineage>
</organism>
<name>A0ABX5JGL8_9BACT</name>
<evidence type="ECO:0000256" key="2">
    <source>
        <dbReference type="ARBA" id="ARBA00023012"/>
    </source>
</evidence>
<dbReference type="InterPro" id="IPR001867">
    <property type="entry name" value="OmpR/PhoB-type_DNA-bd"/>
</dbReference>
<dbReference type="SUPFAM" id="SSF52172">
    <property type="entry name" value="CheY-like"/>
    <property type="match status" value="1"/>
</dbReference>
<evidence type="ECO:0000256" key="1">
    <source>
        <dbReference type="ARBA" id="ARBA00022553"/>
    </source>
</evidence>